<dbReference type="Proteomes" id="UP001177769">
    <property type="component" value="Chromosome"/>
</dbReference>
<dbReference type="NCBIfam" id="TIGR02532">
    <property type="entry name" value="IV_pilin_GFxxxE"/>
    <property type="match status" value="1"/>
</dbReference>
<gene>
    <name evidence="11" type="primary">gspI</name>
    <name evidence="11" type="ORF">PFX98_12715</name>
</gene>
<evidence type="ECO:0000256" key="7">
    <source>
        <dbReference type="ARBA" id="ARBA00022989"/>
    </source>
</evidence>
<dbReference type="InterPro" id="IPR003413">
    <property type="entry name" value="T2SS_GspI_C"/>
</dbReference>
<evidence type="ECO:0000313" key="12">
    <source>
        <dbReference type="Proteomes" id="UP001177769"/>
    </source>
</evidence>
<keyword evidence="3" id="KW-1003">Cell membrane</keyword>
<dbReference type="Gene3D" id="3.30.1300.30">
    <property type="entry name" value="GSPII I/J protein-like"/>
    <property type="match status" value="1"/>
</dbReference>
<dbReference type="GO" id="GO:0015628">
    <property type="term" value="P:protein secretion by the type II secretion system"/>
    <property type="evidence" value="ECO:0007669"/>
    <property type="project" value="UniProtKB-UniRule"/>
</dbReference>
<dbReference type="PANTHER" id="PTHR38779:SF2">
    <property type="entry name" value="TYPE II SECRETION SYSTEM PROTEIN I-RELATED"/>
    <property type="match status" value="1"/>
</dbReference>
<dbReference type="EMBL" id="CP116346">
    <property type="protein sequence ID" value="WIT09808.1"/>
    <property type="molecule type" value="Genomic_DNA"/>
</dbReference>
<evidence type="ECO:0000256" key="1">
    <source>
        <dbReference type="ARBA" id="ARBA00004377"/>
    </source>
</evidence>
<organism evidence="11 12">
    <name type="scientific">Paucibacter sediminis</name>
    <dbReference type="NCBI Taxonomy" id="3019553"/>
    <lineage>
        <taxon>Bacteria</taxon>
        <taxon>Pseudomonadati</taxon>
        <taxon>Pseudomonadota</taxon>
        <taxon>Betaproteobacteria</taxon>
        <taxon>Burkholderiales</taxon>
        <taxon>Sphaerotilaceae</taxon>
        <taxon>Roseateles</taxon>
    </lineage>
</organism>
<dbReference type="AlphaFoldDB" id="A0AA95N9Y0"/>
<dbReference type="NCBIfam" id="TIGR01707">
    <property type="entry name" value="gspI"/>
    <property type="match status" value="1"/>
</dbReference>
<feature type="transmembrane region" description="Helical" evidence="9">
    <location>
        <begin position="12"/>
        <end position="30"/>
    </location>
</feature>
<comment type="function">
    <text evidence="9">Component of the type II secretion system required for the energy-dependent secretion of extracellular factors such as proteases and toxins from the periplasm.</text>
</comment>
<reference evidence="11" key="1">
    <citation type="submission" date="2023-01" db="EMBL/GenBank/DDBJ databases">
        <title>Whole genome sequence of Paucibacter sp. S2-9 isolated from pond sediment.</title>
        <authorList>
            <person name="Jung J.Y."/>
        </authorList>
    </citation>
    <scope>NUCLEOTIDE SEQUENCE</scope>
    <source>
        <strain evidence="11">S2-9</strain>
    </source>
</reference>
<evidence type="ECO:0000256" key="5">
    <source>
        <dbReference type="ARBA" id="ARBA00022519"/>
    </source>
</evidence>
<dbReference type="GO" id="GO:0005886">
    <property type="term" value="C:plasma membrane"/>
    <property type="evidence" value="ECO:0007669"/>
    <property type="project" value="UniProtKB-SubCell"/>
</dbReference>
<evidence type="ECO:0000313" key="11">
    <source>
        <dbReference type="EMBL" id="WIT09808.1"/>
    </source>
</evidence>
<dbReference type="InterPro" id="IPR010052">
    <property type="entry name" value="T2SS_protein-GspI"/>
</dbReference>
<dbReference type="PANTHER" id="PTHR38779">
    <property type="entry name" value="TYPE II SECRETION SYSTEM PROTEIN I-RELATED"/>
    <property type="match status" value="1"/>
</dbReference>
<sequence>MSARQAARGFTLIEVLVSLTIVAITLGAGIKAAGALTGNAERLAKIGSAQWCAENQLTEMRLGKQFPGVGDSEFACEQLGLHYLGRLVVRPTPNPSFRRVEAVMRDAEGQVLLSISTIMARY</sequence>
<comment type="similarity">
    <text evidence="2 9">Belongs to the GSP I family.</text>
</comment>
<keyword evidence="5 9" id="KW-0997">Cell inner membrane</keyword>
<keyword evidence="6 9" id="KW-0812">Transmembrane</keyword>
<keyword evidence="7 9" id="KW-1133">Transmembrane helix</keyword>
<evidence type="ECO:0000256" key="8">
    <source>
        <dbReference type="ARBA" id="ARBA00023136"/>
    </source>
</evidence>
<dbReference type="SUPFAM" id="SSF54523">
    <property type="entry name" value="Pili subunits"/>
    <property type="match status" value="1"/>
</dbReference>
<dbReference type="InterPro" id="IPR045584">
    <property type="entry name" value="Pilin-like"/>
</dbReference>
<evidence type="ECO:0000256" key="6">
    <source>
        <dbReference type="ARBA" id="ARBA00022692"/>
    </source>
</evidence>
<dbReference type="GO" id="GO:0015627">
    <property type="term" value="C:type II protein secretion system complex"/>
    <property type="evidence" value="ECO:0007669"/>
    <property type="project" value="UniProtKB-UniRule"/>
</dbReference>
<comment type="PTM">
    <text evidence="9">Cleaved by prepilin peptidase.</text>
</comment>
<protein>
    <recommendedName>
        <fullName evidence="9">Type II secretion system protein I</fullName>
        <shortName evidence="9">T2SS minor pseudopilin I</shortName>
    </recommendedName>
</protein>
<evidence type="ECO:0000256" key="2">
    <source>
        <dbReference type="ARBA" id="ARBA00008358"/>
    </source>
</evidence>
<feature type="domain" description="Type II secretion system protein GspI C-terminal" evidence="10">
    <location>
        <begin position="49"/>
        <end position="119"/>
    </location>
</feature>
<dbReference type="KEGG" id="pais:PFX98_12715"/>
<keyword evidence="4 9" id="KW-0488">Methylation</keyword>
<comment type="subcellular location">
    <subcellularLocation>
        <location evidence="1 9">Cell inner membrane</location>
        <topology evidence="1 9">Single-pass membrane protein</topology>
    </subcellularLocation>
</comment>
<evidence type="ECO:0000259" key="10">
    <source>
        <dbReference type="Pfam" id="PF02501"/>
    </source>
</evidence>
<dbReference type="InterPro" id="IPR012902">
    <property type="entry name" value="N_methyl_site"/>
</dbReference>
<comment type="subunit">
    <text evidence="9">Type II secretion is composed of four main components: the outer membrane complex, the inner membrane complex, the cytoplasmic secretion ATPase and the periplasm-spanning pseudopilus.</text>
</comment>
<proteinExistence type="inferred from homology"/>
<evidence type="ECO:0000256" key="4">
    <source>
        <dbReference type="ARBA" id="ARBA00022481"/>
    </source>
</evidence>
<dbReference type="Pfam" id="PF07963">
    <property type="entry name" value="N_methyl"/>
    <property type="match status" value="1"/>
</dbReference>
<accession>A0AA95N9Y0</accession>
<evidence type="ECO:0000256" key="3">
    <source>
        <dbReference type="ARBA" id="ARBA00022475"/>
    </source>
</evidence>
<name>A0AA95N9Y0_9BURK</name>
<evidence type="ECO:0000256" key="9">
    <source>
        <dbReference type="RuleBase" id="RU368030"/>
    </source>
</evidence>
<keyword evidence="12" id="KW-1185">Reference proteome</keyword>
<dbReference type="Pfam" id="PF02501">
    <property type="entry name" value="T2SSI"/>
    <property type="match status" value="1"/>
</dbReference>
<keyword evidence="8 9" id="KW-0472">Membrane</keyword>
<dbReference type="RefSeq" id="WP_285230878.1">
    <property type="nucleotide sequence ID" value="NZ_CP116346.1"/>
</dbReference>